<accession>A0A9W6GE50</accession>
<sequence length="52" mass="5157">MRLTAAALAPVALMLDGVDVSGDGPMRDGPTLVAVALVFALIDPALPGPGRS</sequence>
<dbReference type="RefSeq" id="WP_270118391.1">
    <property type="nucleotide sequence ID" value="NZ_BAAAOL010000001.1"/>
</dbReference>
<keyword evidence="2" id="KW-1185">Reference proteome</keyword>
<protein>
    <submittedName>
        <fullName evidence="1">Uncharacterized protein</fullName>
    </submittedName>
</protein>
<evidence type="ECO:0000313" key="1">
    <source>
        <dbReference type="EMBL" id="GLI45127.1"/>
    </source>
</evidence>
<dbReference type="AlphaFoldDB" id="A0A9W6GE50"/>
<reference evidence="1" key="1">
    <citation type="submission" date="2022-12" db="EMBL/GenBank/DDBJ databases">
        <title>Reference genome sequencing for broad-spectrum identification of bacterial and archaeal isolates by mass spectrometry.</title>
        <authorList>
            <person name="Sekiguchi Y."/>
            <person name="Tourlousse D.M."/>
        </authorList>
    </citation>
    <scope>NUCLEOTIDE SEQUENCE</scope>
    <source>
        <strain evidence="1">LLR39Z86</strain>
    </source>
</reference>
<proteinExistence type="predicted"/>
<name>A0A9W6GE50_9ACTN</name>
<evidence type="ECO:0000313" key="2">
    <source>
        <dbReference type="Proteomes" id="UP001144313"/>
    </source>
</evidence>
<dbReference type="Proteomes" id="UP001144313">
    <property type="component" value="Unassembled WGS sequence"/>
</dbReference>
<gene>
    <name evidence="1" type="ORF">GALLR39Z86_49770</name>
</gene>
<organism evidence="1 2">
    <name type="scientific">Glycomyces algeriensis</name>
    <dbReference type="NCBI Taxonomy" id="256037"/>
    <lineage>
        <taxon>Bacteria</taxon>
        <taxon>Bacillati</taxon>
        <taxon>Actinomycetota</taxon>
        <taxon>Actinomycetes</taxon>
        <taxon>Glycomycetales</taxon>
        <taxon>Glycomycetaceae</taxon>
        <taxon>Glycomyces</taxon>
    </lineage>
</organism>
<comment type="caution">
    <text evidence="1">The sequence shown here is derived from an EMBL/GenBank/DDBJ whole genome shotgun (WGS) entry which is preliminary data.</text>
</comment>
<dbReference type="EMBL" id="BSDT01000001">
    <property type="protein sequence ID" value="GLI45127.1"/>
    <property type="molecule type" value="Genomic_DNA"/>
</dbReference>